<protein>
    <submittedName>
        <fullName evidence="2">Uncharacterized protein</fullName>
    </submittedName>
</protein>
<evidence type="ECO:0000256" key="1">
    <source>
        <dbReference type="SAM" id="Phobius"/>
    </source>
</evidence>
<dbReference type="AlphaFoldDB" id="A0A839QWT8"/>
<comment type="caution">
    <text evidence="2">The sequence shown here is derived from an EMBL/GenBank/DDBJ whole genome shotgun (WGS) entry which is preliminary data.</text>
</comment>
<feature type="transmembrane region" description="Helical" evidence="1">
    <location>
        <begin position="84"/>
        <end position="107"/>
    </location>
</feature>
<keyword evidence="3" id="KW-1185">Reference proteome</keyword>
<keyword evidence="1" id="KW-1133">Transmembrane helix</keyword>
<accession>A0A839QWT8</accession>
<keyword evidence="1" id="KW-0472">Membrane</keyword>
<sequence length="117" mass="12718">MSKGEDTHGHFAEKVDVLEQAPVDPMTSGVDLTAELAMRERIANTQRKILFWFVLGTIGLSLVSVVAFVALLGRGFLDVHHTVAAVFVSANSIQSFVLAAVLARGLFGDPDRRIVRK</sequence>
<evidence type="ECO:0000313" key="3">
    <source>
        <dbReference type="Proteomes" id="UP000568050"/>
    </source>
</evidence>
<proteinExistence type="predicted"/>
<gene>
    <name evidence="2" type="ORF">FHX50_001601</name>
</gene>
<keyword evidence="1" id="KW-0812">Transmembrane</keyword>
<evidence type="ECO:0000313" key="2">
    <source>
        <dbReference type="EMBL" id="MBB3023309.1"/>
    </source>
</evidence>
<dbReference type="EMBL" id="JACHWP010000004">
    <property type="protein sequence ID" value="MBB3023309.1"/>
    <property type="molecule type" value="Genomic_DNA"/>
</dbReference>
<organism evidence="2 3">
    <name type="scientific">Helcobacillus massiliensis</name>
    <dbReference type="NCBI Taxonomy" id="521392"/>
    <lineage>
        <taxon>Bacteria</taxon>
        <taxon>Bacillati</taxon>
        <taxon>Actinomycetota</taxon>
        <taxon>Actinomycetes</taxon>
        <taxon>Micrococcales</taxon>
        <taxon>Dermabacteraceae</taxon>
        <taxon>Helcobacillus</taxon>
    </lineage>
</organism>
<name>A0A839QWT8_9MICO</name>
<reference evidence="2 3" key="1">
    <citation type="submission" date="2020-08" db="EMBL/GenBank/DDBJ databases">
        <title>Sequencing the genomes of 1000 actinobacteria strains.</title>
        <authorList>
            <person name="Klenk H.-P."/>
        </authorList>
    </citation>
    <scope>NUCLEOTIDE SEQUENCE [LARGE SCALE GENOMIC DNA]</scope>
    <source>
        <strain evidence="2 3">DSM 23040</strain>
    </source>
</reference>
<feature type="transmembrane region" description="Helical" evidence="1">
    <location>
        <begin position="49"/>
        <end position="72"/>
    </location>
</feature>
<dbReference type="RefSeq" id="WP_183376403.1">
    <property type="nucleotide sequence ID" value="NZ_CBCSFZ010000025.1"/>
</dbReference>
<dbReference type="Proteomes" id="UP000568050">
    <property type="component" value="Unassembled WGS sequence"/>
</dbReference>